<dbReference type="InterPro" id="IPR032750">
    <property type="entry name" value="TnsD_C"/>
</dbReference>
<name>A0ABS7EHJ7_9GAMM</name>
<protein>
    <submittedName>
        <fullName evidence="3">TnsD family transposase</fullName>
    </submittedName>
</protein>
<feature type="domain" description="TniQ" evidence="1">
    <location>
        <begin position="2"/>
        <end position="154"/>
    </location>
</feature>
<dbReference type="InterPro" id="IPR009492">
    <property type="entry name" value="TniQ"/>
</dbReference>
<dbReference type="Proteomes" id="UP001166251">
    <property type="component" value="Unassembled WGS sequence"/>
</dbReference>
<gene>
    <name evidence="3" type="ORF">K0504_12300</name>
</gene>
<proteinExistence type="predicted"/>
<evidence type="ECO:0000313" key="3">
    <source>
        <dbReference type="EMBL" id="MBW8191818.1"/>
    </source>
</evidence>
<keyword evidence="4" id="KW-1185">Reference proteome</keyword>
<comment type="caution">
    <text evidence="3">The sequence shown here is derived from an EMBL/GenBank/DDBJ whole genome shotgun (WGS) entry which is preliminary data.</text>
</comment>
<accession>A0ABS7EHJ7</accession>
<organism evidence="3 4">
    <name type="scientific">Neiella holothuriorum</name>
    <dbReference type="NCBI Taxonomy" id="2870530"/>
    <lineage>
        <taxon>Bacteria</taxon>
        <taxon>Pseudomonadati</taxon>
        <taxon>Pseudomonadota</taxon>
        <taxon>Gammaproteobacteria</taxon>
        <taxon>Alteromonadales</taxon>
        <taxon>Echinimonadaceae</taxon>
        <taxon>Neiella</taxon>
    </lineage>
</organism>
<feature type="domain" description="Transposon Tn7 transposition protein TnsD C-terminal" evidence="2">
    <location>
        <begin position="189"/>
        <end position="471"/>
    </location>
</feature>
<evidence type="ECO:0000259" key="2">
    <source>
        <dbReference type="Pfam" id="PF15978"/>
    </source>
</evidence>
<reference evidence="3" key="1">
    <citation type="submission" date="2021-07" db="EMBL/GenBank/DDBJ databases">
        <title>Neiella marina sp. nov., isolated from the intestinal content of sea cucumber Apostichopus japonicus.</title>
        <authorList>
            <person name="Bai X."/>
        </authorList>
    </citation>
    <scope>NUCLEOTIDE SEQUENCE</scope>
    <source>
        <strain evidence="3">126</strain>
    </source>
</reference>
<evidence type="ECO:0000313" key="4">
    <source>
        <dbReference type="Proteomes" id="UP001166251"/>
    </source>
</evidence>
<dbReference type="EMBL" id="JAHZSS010000015">
    <property type="protein sequence ID" value="MBW8191818.1"/>
    <property type="molecule type" value="Genomic_DNA"/>
</dbReference>
<evidence type="ECO:0000259" key="1">
    <source>
        <dbReference type="Pfam" id="PF06527"/>
    </source>
</evidence>
<dbReference type="Pfam" id="PF15978">
    <property type="entry name" value="TnsD"/>
    <property type="match status" value="1"/>
</dbReference>
<sequence length="487" mass="56073">MITLPIYSRETVYSWLVRQVLLSGLPYPRAALKSLIGDQHFQLTSLLPGYSKSLAENSLCDVDELLNEHTTMNYFRLFSSPSKYESLRVELEAGCSITMVNQHGWLATLSQQPRELRYCPVCATDEYLRLGVAYWHVEHQLPGCIACAKHGVYLIGIKRWRNMLELPLQHPDQHLVIAPSAATKLAQLSVELLCCTDAFLAQRQLAQAYRIRLAELGLATTTQKLYIDQYGFREKIEETWRALRYEPSVAAVLSLGHGQMFPKCMSFYHQSQHPLRHLLVIGALFSSVTEMLEYYHSLNARHQTLLSQRHVRQPRTPYEDESLVRRVLSQLSDGLSMNAISRQQRCSAKIIKRIALQHGVTISRNPKFLHHAARRKIWRLLLIGQPCSEIAKIMDCSKAAIELELSYYPELKPLRKKIQYFKLQQKHRTALLKATDAFPNYSRTQLQKRYKATYSWLYKNDTDWLNSHLPPTIPISERQLGKAKNAG</sequence>
<dbReference type="Pfam" id="PF06527">
    <property type="entry name" value="TniQ"/>
    <property type="match status" value="1"/>
</dbReference>
<dbReference type="RefSeq" id="WP_220104494.1">
    <property type="nucleotide sequence ID" value="NZ_JAHZSS010000015.1"/>
</dbReference>